<keyword evidence="1" id="KW-0812">Transmembrane</keyword>
<keyword evidence="1" id="KW-0472">Membrane</keyword>
<evidence type="ECO:0000313" key="3">
    <source>
        <dbReference type="Proteomes" id="UP001380601"/>
    </source>
</evidence>
<feature type="transmembrane region" description="Helical" evidence="1">
    <location>
        <begin position="50"/>
        <end position="69"/>
    </location>
</feature>
<feature type="transmembrane region" description="Helical" evidence="1">
    <location>
        <begin position="26"/>
        <end position="43"/>
    </location>
</feature>
<protein>
    <recommendedName>
        <fullName evidence="4">DUF3899 domain-containing protein</fullName>
    </recommendedName>
</protein>
<keyword evidence="1" id="KW-1133">Transmembrane helix</keyword>
<reference evidence="2 3" key="1">
    <citation type="submission" date="2024-04" db="EMBL/GenBank/DDBJ databases">
        <title>Staphylococcus debuckii a clinical isolate.</title>
        <authorList>
            <person name="Magnan C."/>
            <person name="Plumet L."/>
            <person name="Morsli M."/>
            <person name="Molle V."/>
            <person name="Lavigne J.-P."/>
        </authorList>
    </citation>
    <scope>NUCLEOTIDE SEQUENCE [LARGE SCALE GENOMIC DNA]</scope>
    <source>
        <strain evidence="2 3">NSD001</strain>
    </source>
</reference>
<dbReference type="RefSeq" id="WP_341611007.1">
    <property type="nucleotide sequence ID" value="NZ_JBBWSC010000001.1"/>
</dbReference>
<proteinExistence type="predicted"/>
<evidence type="ECO:0000313" key="2">
    <source>
        <dbReference type="EMBL" id="MEL0537319.1"/>
    </source>
</evidence>
<feature type="transmembrane region" description="Helical" evidence="1">
    <location>
        <begin position="109"/>
        <end position="127"/>
    </location>
</feature>
<evidence type="ECO:0000256" key="1">
    <source>
        <dbReference type="SAM" id="Phobius"/>
    </source>
</evidence>
<dbReference type="Proteomes" id="UP001380601">
    <property type="component" value="Unassembled WGS sequence"/>
</dbReference>
<organism evidence="2 3">
    <name type="scientific">Staphylococcus debuckii</name>
    <dbReference type="NCBI Taxonomy" id="2044912"/>
    <lineage>
        <taxon>Bacteria</taxon>
        <taxon>Bacillati</taxon>
        <taxon>Bacillota</taxon>
        <taxon>Bacilli</taxon>
        <taxon>Bacillales</taxon>
        <taxon>Staphylococcaceae</taxon>
        <taxon>Staphylococcus</taxon>
    </lineage>
</organism>
<name>A0ABU9EV04_9STAP</name>
<dbReference type="EMBL" id="JBBWSC010000001">
    <property type="protein sequence ID" value="MEL0537319.1"/>
    <property type="molecule type" value="Genomic_DNA"/>
</dbReference>
<sequence length="128" mass="15542">MNKNTVKYLEMIQTVINRLASNSFQFKGWFITLIVAVNIFDLNQAPFNKIYVIILTTTIFLFMDVYYLYLERLYRELYNAVLLGKMRDFDMNINLFKSKRLYFKTYNSISAYPYYLVLLFILLWKLFK</sequence>
<keyword evidence="3" id="KW-1185">Reference proteome</keyword>
<gene>
    <name evidence="2" type="ORF">AADA34_01090</name>
</gene>
<accession>A0ABU9EV04</accession>
<comment type="caution">
    <text evidence="2">The sequence shown here is derived from an EMBL/GenBank/DDBJ whole genome shotgun (WGS) entry which is preliminary data.</text>
</comment>
<evidence type="ECO:0008006" key="4">
    <source>
        <dbReference type="Google" id="ProtNLM"/>
    </source>
</evidence>